<dbReference type="PANTHER" id="PTHR43818:SF7">
    <property type="entry name" value="DEHYDROGENASE"/>
    <property type="match status" value="1"/>
</dbReference>
<feature type="domain" description="Gfo/Idh/MocA-like oxidoreductase N-terminal" evidence="2">
    <location>
        <begin position="32"/>
        <end position="140"/>
    </location>
</feature>
<dbReference type="OrthoDB" id="9813657at2"/>
<dbReference type="PANTHER" id="PTHR43818">
    <property type="entry name" value="BCDNA.GH03377"/>
    <property type="match status" value="1"/>
</dbReference>
<keyword evidence="4" id="KW-1185">Reference proteome</keyword>
<dbReference type="InterPro" id="IPR036291">
    <property type="entry name" value="NAD(P)-bd_dom_sf"/>
</dbReference>
<protein>
    <submittedName>
        <fullName evidence="3">Gfo/Idh/MocA family oxidoreductase</fullName>
    </submittedName>
</protein>
<organism evidence="3 4">
    <name type="scientific">Nitratireductor mangrovi</name>
    <dbReference type="NCBI Taxonomy" id="2599600"/>
    <lineage>
        <taxon>Bacteria</taxon>
        <taxon>Pseudomonadati</taxon>
        <taxon>Pseudomonadota</taxon>
        <taxon>Alphaproteobacteria</taxon>
        <taxon>Hyphomicrobiales</taxon>
        <taxon>Phyllobacteriaceae</taxon>
        <taxon>Nitratireductor</taxon>
    </lineage>
</organism>
<dbReference type="GO" id="GO:0000166">
    <property type="term" value="F:nucleotide binding"/>
    <property type="evidence" value="ECO:0007669"/>
    <property type="project" value="InterPro"/>
</dbReference>
<dbReference type="InterPro" id="IPR000683">
    <property type="entry name" value="Gfo/Idh/MocA-like_OxRdtase_N"/>
</dbReference>
<dbReference type="Gene3D" id="3.30.360.10">
    <property type="entry name" value="Dihydrodipicolinate Reductase, domain 2"/>
    <property type="match status" value="1"/>
</dbReference>
<dbReference type="InterPro" id="IPR050463">
    <property type="entry name" value="Gfo/Idh/MocA_oxidrdct_glycsds"/>
</dbReference>
<dbReference type="Gene3D" id="3.40.50.720">
    <property type="entry name" value="NAD(P)-binding Rossmann-like Domain"/>
    <property type="match status" value="1"/>
</dbReference>
<dbReference type="AlphaFoldDB" id="A0A5B8KXS3"/>
<name>A0A5B8KXS3_9HYPH</name>
<accession>A0A5B8KXS3</accession>
<dbReference type="Proteomes" id="UP000321389">
    <property type="component" value="Chromosome"/>
</dbReference>
<evidence type="ECO:0000259" key="2">
    <source>
        <dbReference type="Pfam" id="PF01408"/>
    </source>
</evidence>
<dbReference type="Pfam" id="PF01408">
    <property type="entry name" value="GFO_IDH_MocA"/>
    <property type="match status" value="1"/>
</dbReference>
<dbReference type="KEGG" id="niy:FQ775_08550"/>
<reference evidence="3" key="1">
    <citation type="submission" date="2020-04" db="EMBL/GenBank/DDBJ databases">
        <title>Nitratireductor sp. nov. isolated from mangrove soil.</title>
        <authorList>
            <person name="Ye Y."/>
        </authorList>
    </citation>
    <scope>NUCLEOTIDE SEQUENCE</scope>
    <source>
        <strain evidence="3">SY7</strain>
    </source>
</reference>
<proteinExistence type="predicted"/>
<sequence>MSAGPTRVPISTSLPAPGERPYRVKATEPFPIAIVGVGKIARDQHVPSITRNPDFRLAATVSRHGTVEGIDAFEAMDAFLDARPDVPAVALCVPPQVRFGLALQALEAGRHVLLEKPPGATLAEVDALERLAAARGLTLFATWHSRFAPAVAPAKSWLKGKTVRRAEIVWREDVRRWHPGQQWIWEPGGIGVFDPGINALSIMTEILPEPVHLVSATLDFPSNRATPIAARLEFRDANTATILADFDWRQTGPQRWDVSVITDNGTLRLSEGGAVMELDGRVTLKANAAEYDGIYARFAELLKAAESDVDVSPLVHVADAFMLGRRTSVAPFHDIEDGQPEAVRIEHTARKASA</sequence>
<dbReference type="EMBL" id="CP042301">
    <property type="protein sequence ID" value="QDZ00423.1"/>
    <property type="molecule type" value="Genomic_DNA"/>
</dbReference>
<evidence type="ECO:0000313" key="4">
    <source>
        <dbReference type="Proteomes" id="UP000321389"/>
    </source>
</evidence>
<evidence type="ECO:0000313" key="3">
    <source>
        <dbReference type="EMBL" id="QDZ00423.1"/>
    </source>
</evidence>
<evidence type="ECO:0000256" key="1">
    <source>
        <dbReference type="SAM" id="MobiDB-lite"/>
    </source>
</evidence>
<feature type="region of interest" description="Disordered" evidence="1">
    <location>
        <begin position="1"/>
        <end position="21"/>
    </location>
</feature>
<dbReference type="SUPFAM" id="SSF51735">
    <property type="entry name" value="NAD(P)-binding Rossmann-fold domains"/>
    <property type="match status" value="1"/>
</dbReference>
<gene>
    <name evidence="3" type="ORF">FQ775_08550</name>
</gene>